<evidence type="ECO:0000256" key="1">
    <source>
        <dbReference type="ARBA" id="ARBA00004225"/>
    </source>
</evidence>
<evidence type="ECO:0000256" key="8">
    <source>
        <dbReference type="ARBA" id="ARBA00023136"/>
    </source>
</evidence>
<evidence type="ECO:0000256" key="4">
    <source>
        <dbReference type="ARBA" id="ARBA00022692"/>
    </source>
</evidence>
<evidence type="ECO:0000256" key="7">
    <source>
        <dbReference type="ARBA" id="ARBA00023128"/>
    </source>
</evidence>
<keyword evidence="4 9" id="KW-0812">Transmembrane</keyword>
<evidence type="ECO:0000256" key="3">
    <source>
        <dbReference type="ARBA" id="ARBA00022448"/>
    </source>
</evidence>
<dbReference type="GO" id="GO:0005743">
    <property type="term" value="C:mitochondrial inner membrane"/>
    <property type="evidence" value="ECO:0007669"/>
    <property type="project" value="TreeGrafter"/>
</dbReference>
<reference evidence="11" key="1">
    <citation type="submission" date="2022-11" db="UniProtKB">
        <authorList>
            <consortium name="WormBaseParasite"/>
        </authorList>
    </citation>
    <scope>IDENTIFICATION</scope>
</reference>
<dbReference type="AlphaFoldDB" id="A0A914YT25"/>
<comment type="subcellular location">
    <subcellularLocation>
        <location evidence="1 9">Mitochondrion membrane</location>
        <topology evidence="1 9">Multi-pass membrane protein</topology>
    </subcellularLocation>
</comment>
<keyword evidence="10" id="KW-1185">Reference proteome</keyword>
<proteinExistence type="inferred from homology"/>
<dbReference type="GO" id="GO:0015075">
    <property type="term" value="F:monoatomic ion transmembrane transporter activity"/>
    <property type="evidence" value="ECO:0007669"/>
    <property type="project" value="InterPro"/>
</dbReference>
<evidence type="ECO:0000256" key="5">
    <source>
        <dbReference type="ARBA" id="ARBA00022970"/>
    </source>
</evidence>
<organism evidence="10 11">
    <name type="scientific">Panagrolaimus superbus</name>
    <dbReference type="NCBI Taxonomy" id="310955"/>
    <lineage>
        <taxon>Eukaryota</taxon>
        <taxon>Metazoa</taxon>
        <taxon>Ecdysozoa</taxon>
        <taxon>Nematoda</taxon>
        <taxon>Chromadorea</taxon>
        <taxon>Rhabditida</taxon>
        <taxon>Tylenchina</taxon>
        <taxon>Panagrolaimomorpha</taxon>
        <taxon>Panagrolaimoidea</taxon>
        <taxon>Panagrolaimidae</taxon>
        <taxon>Panagrolaimus</taxon>
    </lineage>
</organism>
<evidence type="ECO:0000256" key="9">
    <source>
        <dbReference type="RuleBase" id="RU362000"/>
    </source>
</evidence>
<comment type="caution">
    <text evidence="9">Lacks conserved residue(s) required for the propagation of feature annotation.</text>
</comment>
<keyword evidence="6 9" id="KW-1133">Transmembrane helix</keyword>
<dbReference type="GO" id="GO:0140300">
    <property type="term" value="P:serine import into mitochondrion"/>
    <property type="evidence" value="ECO:0007669"/>
    <property type="project" value="TreeGrafter"/>
</dbReference>
<dbReference type="NCBIfam" id="TIGR00798">
    <property type="entry name" value="mtc"/>
    <property type="match status" value="1"/>
</dbReference>
<accession>A0A914YT25</accession>
<feature type="transmembrane region" description="Helical" evidence="9">
    <location>
        <begin position="166"/>
        <end position="187"/>
    </location>
</feature>
<keyword evidence="3" id="KW-0813">Transport</keyword>
<evidence type="ECO:0000256" key="2">
    <source>
        <dbReference type="ARBA" id="ARBA00005974"/>
    </source>
</evidence>
<dbReference type="WBParaSite" id="PSU_v2.g3842.t1">
    <property type="protein sequence ID" value="PSU_v2.g3842.t1"/>
    <property type="gene ID" value="PSU_v2.g3842"/>
</dbReference>
<keyword evidence="8 9" id="KW-0472">Membrane</keyword>
<name>A0A914YT25_9BILA</name>
<dbReference type="InterPro" id="IPR004686">
    <property type="entry name" value="Mtc"/>
</dbReference>
<keyword evidence="5" id="KW-0029">Amino-acid transport</keyword>
<sequence length="345" mass="38190">MPPASEIINSSVSPVSLGVTPTLSHDFHPDRPQWDQKTFYGRFKYFASITDPFCAFYPQTELFKAKKLLHQSRNGDLPPGTTVSELYRAQKLFGSAFHPDTGDLQTLPGRMCANVYGSTLMCGGMMIFYRSNFGVFFWQWANQSFNALVNYTNRNAKSAMKNSDILIAYTTAVSGALGVAFGLKSYFAKKAASVTVQRLVPLAAVCVANLINIPLMRQNEIRNGLCVTDENGKEVGNSRLAAVKAISLVAISRNIIVIPSMLLTPSIVDWLENNSAWFKRNIRYLNTPAQLGLVFVLFGAMVPVGCALFPQQNSISVESLKQLEPETYQKLKSQNLDVVFFNKGL</sequence>
<dbReference type="PANTHER" id="PTHR11153:SF14">
    <property type="entry name" value="SIDEROFLEXIN-2"/>
    <property type="match status" value="1"/>
</dbReference>
<protein>
    <recommendedName>
        <fullName evidence="9">Sidoreflexin</fullName>
    </recommendedName>
</protein>
<feature type="transmembrane region" description="Helical" evidence="9">
    <location>
        <begin position="288"/>
        <end position="309"/>
    </location>
</feature>
<evidence type="ECO:0000313" key="11">
    <source>
        <dbReference type="WBParaSite" id="PSU_v2.g3842.t1"/>
    </source>
</evidence>
<dbReference type="Pfam" id="PF03820">
    <property type="entry name" value="SFXNs"/>
    <property type="match status" value="1"/>
</dbReference>
<comment type="similarity">
    <text evidence="2 9">Belongs to the sideroflexin family.</text>
</comment>
<evidence type="ECO:0000256" key="6">
    <source>
        <dbReference type="ARBA" id="ARBA00022989"/>
    </source>
</evidence>
<dbReference type="Proteomes" id="UP000887577">
    <property type="component" value="Unplaced"/>
</dbReference>
<evidence type="ECO:0000313" key="10">
    <source>
        <dbReference type="Proteomes" id="UP000887577"/>
    </source>
</evidence>
<keyword evidence="7 9" id="KW-0496">Mitochondrion</keyword>
<dbReference type="PANTHER" id="PTHR11153">
    <property type="entry name" value="SIDEROFLEXIN"/>
    <property type="match status" value="1"/>
</dbReference>